<evidence type="ECO:0000313" key="1">
    <source>
        <dbReference type="EMBL" id="GES89195.1"/>
    </source>
</evidence>
<dbReference type="OrthoDB" id="2438962at2759"/>
<gene>
    <name evidence="1" type="ORF">RCL2_001609800</name>
</gene>
<comment type="caution">
    <text evidence="1">The sequence shown here is derived from an EMBL/GenBank/DDBJ whole genome shotgun (WGS) entry which is preliminary data.</text>
</comment>
<dbReference type="EMBL" id="BLAL01000183">
    <property type="protein sequence ID" value="GES89195.1"/>
    <property type="molecule type" value="Genomic_DNA"/>
</dbReference>
<protein>
    <submittedName>
        <fullName evidence="1">Uncharacterized protein</fullName>
    </submittedName>
</protein>
<organism evidence="1 2">
    <name type="scientific">Rhizophagus clarus</name>
    <dbReference type="NCBI Taxonomy" id="94130"/>
    <lineage>
        <taxon>Eukaryota</taxon>
        <taxon>Fungi</taxon>
        <taxon>Fungi incertae sedis</taxon>
        <taxon>Mucoromycota</taxon>
        <taxon>Glomeromycotina</taxon>
        <taxon>Glomeromycetes</taxon>
        <taxon>Glomerales</taxon>
        <taxon>Glomeraceae</taxon>
        <taxon>Rhizophagus</taxon>
    </lineage>
</organism>
<dbReference type="Proteomes" id="UP000615446">
    <property type="component" value="Unassembled WGS sequence"/>
</dbReference>
<sequence>MVVIFMLNKEEAKKILQIAYEKNSEFQEKILAAIIPALQQLNSTNNKNNSIFSENDVENDSLKRTVNKLLFNRRQITNRIAKSRKTDYIPKEVNQKKVQKTIILTIEFTNTPFWLTQSLASLYRKLRLLSSLHQILEFVSIISHSISHERKLEAVRMSISNPQSRIITRSRIWNICVIDNIDFKQSTFMWEIYNIGNLLPPANVVILKASGNPNNNDDIAKACDQYFIDLNINNDKNVNICYNEAIFRRHTNKDMCSVLLVIYSSYGIYNLAALLGVKFLNKLEQVVDYRSTYRVLDLIWRAVGCALNIYAKKNGLYFKNIMNEKNNLLKVWYLFFEWAGKMNYIKSTVNYLALLTKYPKLCVLLEFASSINLTQKGHFYAFDEALETFGVKFIKENITGNIYNIENLKRQIKAAQAEKERMDLLFGEFIDDIVISKKDRAVDRRHELFWILVKSLLTAFDSSNSISFPLF</sequence>
<reference evidence="1" key="1">
    <citation type="submission" date="2019-10" db="EMBL/GenBank/DDBJ databases">
        <title>Conservation and host-specific expression of non-tandemly repeated heterogenous ribosome RNA gene in arbuscular mycorrhizal fungi.</title>
        <authorList>
            <person name="Maeda T."/>
            <person name="Kobayashi Y."/>
            <person name="Nakagawa T."/>
            <person name="Ezawa T."/>
            <person name="Yamaguchi K."/>
            <person name="Bino T."/>
            <person name="Nishimoto Y."/>
            <person name="Shigenobu S."/>
            <person name="Kawaguchi M."/>
        </authorList>
    </citation>
    <scope>NUCLEOTIDE SEQUENCE</scope>
    <source>
        <strain evidence="1">HR1</strain>
    </source>
</reference>
<name>A0A8H3QQG2_9GLOM</name>
<dbReference type="AlphaFoldDB" id="A0A8H3QQG2"/>
<accession>A0A8H3QQG2</accession>
<evidence type="ECO:0000313" key="2">
    <source>
        <dbReference type="Proteomes" id="UP000615446"/>
    </source>
</evidence>
<proteinExistence type="predicted"/>